<evidence type="ECO:0000313" key="1">
    <source>
        <dbReference type="EMBL" id="MBU3878048.1"/>
    </source>
</evidence>
<protein>
    <submittedName>
        <fullName evidence="1">Aldose 1-epimerase family protein</fullName>
    </submittedName>
</protein>
<dbReference type="Proteomes" id="UP000723714">
    <property type="component" value="Unassembled WGS sequence"/>
</dbReference>
<comment type="caution">
    <text evidence="1">The sequence shown here is derived from an EMBL/GenBank/DDBJ whole genome shotgun (WGS) entry which is preliminary data.</text>
</comment>
<name>A0ABS6D9D7_9FIRM</name>
<gene>
    <name evidence="1" type="ORF">HGO97_019785</name>
</gene>
<organism evidence="1 2">
    <name type="scientific">Faecalicatena faecalis</name>
    <dbReference type="NCBI Taxonomy" id="2726362"/>
    <lineage>
        <taxon>Bacteria</taxon>
        <taxon>Bacillati</taxon>
        <taxon>Bacillota</taxon>
        <taxon>Clostridia</taxon>
        <taxon>Lachnospirales</taxon>
        <taxon>Lachnospiraceae</taxon>
        <taxon>Faecalicatena</taxon>
    </lineage>
</organism>
<dbReference type="EMBL" id="JABACJ020000026">
    <property type="protein sequence ID" value="MBU3878048.1"/>
    <property type="molecule type" value="Genomic_DNA"/>
</dbReference>
<sequence length="291" mass="33934">MNYTIRNSFLTVTVSSHGGELQSIKTPNDREYLWQGEEATWPDRAPNLFPYIARLTEGKYTYRGLQYHLDIHGFLKDTELICSAHDENSLVLSMESSEFTKKQYPFLFFLSISYKLDQDVLHISYLIENKDTKTMFFGLGGHPGFCVPFEEGRKFEDYELHFEPDSAPKQLLFTEDCFVTERERDFVLHEDHTLPLTHEMFDNDAIILRNAGKKITLCSPNSSHFVTVDFADFPYLGLWHFPKTPVEYLCIEPWCSLPSRKDVIEDLEEQKNLISLPAKESCKKEFCIRIQ</sequence>
<proteinExistence type="predicted"/>
<dbReference type="Pfam" id="PF01263">
    <property type="entry name" value="Aldose_epim"/>
    <property type="match status" value="1"/>
</dbReference>
<dbReference type="RefSeq" id="WP_216244592.1">
    <property type="nucleotide sequence ID" value="NZ_JABACJ020000026.1"/>
</dbReference>
<dbReference type="InterPro" id="IPR037481">
    <property type="entry name" value="LacX"/>
</dbReference>
<keyword evidence="2" id="KW-1185">Reference proteome</keyword>
<dbReference type="InterPro" id="IPR008183">
    <property type="entry name" value="Aldose_1/G6P_1-epimerase"/>
</dbReference>
<reference evidence="1 2" key="1">
    <citation type="submission" date="2021-06" db="EMBL/GenBank/DDBJ databases">
        <title>Faecalicatena sp. nov. isolated from porcine feces.</title>
        <authorList>
            <person name="Oh B.S."/>
            <person name="Lee J.H."/>
        </authorList>
    </citation>
    <scope>NUCLEOTIDE SEQUENCE [LARGE SCALE GENOMIC DNA]</scope>
    <source>
        <strain evidence="1 2">AGMB00832</strain>
    </source>
</reference>
<evidence type="ECO:0000313" key="2">
    <source>
        <dbReference type="Proteomes" id="UP000723714"/>
    </source>
</evidence>
<dbReference type="CDD" id="cd09024">
    <property type="entry name" value="Aldose_epim_lacX"/>
    <property type="match status" value="1"/>
</dbReference>
<accession>A0ABS6D9D7</accession>